<evidence type="ECO:0000313" key="3">
    <source>
        <dbReference type="EMBL" id="QBP39633.1"/>
    </source>
</evidence>
<dbReference type="EMBL" id="MG737584">
    <property type="protein sequence ID" value="QBP39621.1"/>
    <property type="molecule type" value="Genomic_DNA"/>
</dbReference>
<name>A0A482JWX9_AERCA</name>
<proteinExistence type="predicted"/>
<dbReference type="EMBL" id="MG737586">
    <property type="protein sequence ID" value="QBP39633.1"/>
    <property type="molecule type" value="Genomic_DNA"/>
</dbReference>
<sequence>MIARDGFMQLVPQPFYVINPRTVNWLEYQAELRVFLQPSLGLFAFVNDVVIEDQRDGFGSSVVATQLFQHGDKQG</sequence>
<dbReference type="AlphaFoldDB" id="A0A482JWX9"/>
<accession>A0A482JWX9</accession>
<protein>
    <submittedName>
        <fullName evidence="1">Uncharacterized protein</fullName>
    </submittedName>
</protein>
<dbReference type="EMBL" id="MG737585">
    <property type="protein sequence ID" value="QBP39627.1"/>
    <property type="molecule type" value="Genomic_DNA"/>
</dbReference>
<evidence type="ECO:0000313" key="2">
    <source>
        <dbReference type="EMBL" id="QBP39627.1"/>
    </source>
</evidence>
<evidence type="ECO:0000313" key="1">
    <source>
        <dbReference type="EMBL" id="QBP39621.1"/>
    </source>
</evidence>
<organism evidence="1">
    <name type="scientific">Aeromonas caviae</name>
    <name type="common">Aeromonas punctata</name>
    <dbReference type="NCBI Taxonomy" id="648"/>
    <lineage>
        <taxon>Bacteria</taxon>
        <taxon>Pseudomonadati</taxon>
        <taxon>Pseudomonadota</taxon>
        <taxon>Gammaproteobacteria</taxon>
        <taxon>Aeromonadales</taxon>
        <taxon>Aeromonadaceae</taxon>
        <taxon>Aeromonas</taxon>
    </lineage>
</organism>
<reference evidence="1" key="1">
    <citation type="journal article" date="2019" name="J Environ">
        <title>Genetic characterization and potential molecular dissemination mechanism of tet (31) gene in Aeromonas caviae from an oxytetracycline wastewater treatment system.</title>
        <authorList>
            <person name="Shi Y."/>
            <person name="Tian Z."/>
            <person name="Leclercq S.O."/>
            <person name="Zhang H."/>
            <person name="Yang M."/>
            <person name="Zhang Y."/>
        </authorList>
    </citation>
    <scope>NUCLEOTIDE SEQUENCE</scope>
    <source>
        <strain evidence="2">R25-7</strain>
        <strain evidence="3">T25-19</strain>
        <strain evidence="1">T25-37</strain>
    </source>
</reference>